<evidence type="ECO:0000313" key="3">
    <source>
        <dbReference type="Proteomes" id="UP001158576"/>
    </source>
</evidence>
<proteinExistence type="predicted"/>
<gene>
    <name evidence="2" type="ORF">OKIOD_LOCUS5707</name>
</gene>
<keyword evidence="1" id="KW-1133">Transmembrane helix</keyword>
<evidence type="ECO:0000256" key="1">
    <source>
        <dbReference type="SAM" id="Phobius"/>
    </source>
</evidence>
<feature type="transmembrane region" description="Helical" evidence="1">
    <location>
        <begin position="12"/>
        <end position="31"/>
    </location>
</feature>
<keyword evidence="3" id="KW-1185">Reference proteome</keyword>
<organism evidence="2 3">
    <name type="scientific">Oikopleura dioica</name>
    <name type="common">Tunicate</name>
    <dbReference type="NCBI Taxonomy" id="34765"/>
    <lineage>
        <taxon>Eukaryota</taxon>
        <taxon>Metazoa</taxon>
        <taxon>Chordata</taxon>
        <taxon>Tunicata</taxon>
        <taxon>Appendicularia</taxon>
        <taxon>Copelata</taxon>
        <taxon>Oikopleuridae</taxon>
        <taxon>Oikopleura</taxon>
    </lineage>
</organism>
<reference evidence="2 3" key="1">
    <citation type="submission" date="2021-04" db="EMBL/GenBank/DDBJ databases">
        <authorList>
            <person name="Bliznina A."/>
        </authorList>
    </citation>
    <scope>NUCLEOTIDE SEQUENCE [LARGE SCALE GENOMIC DNA]</scope>
</reference>
<dbReference type="Proteomes" id="UP001158576">
    <property type="component" value="Chromosome XSR"/>
</dbReference>
<sequence>MIFHISTGYAVFIWILSTIFFLLFFCIGGKVKADCEGRSFRSHRPSLAFPSLVGSMPRSRRSSEVIISKPPKDLPATNFREMTHLEVVNE</sequence>
<name>A0ABN7SCV0_OIKDI</name>
<dbReference type="EMBL" id="OU015569">
    <property type="protein sequence ID" value="CAG5095353.1"/>
    <property type="molecule type" value="Genomic_DNA"/>
</dbReference>
<evidence type="ECO:0000313" key="2">
    <source>
        <dbReference type="EMBL" id="CAG5095353.1"/>
    </source>
</evidence>
<accession>A0ABN7SCV0</accession>
<protein>
    <submittedName>
        <fullName evidence="2">Oidioi.mRNA.OKI2018_I69.XSR.g14149.t1.cds</fullName>
    </submittedName>
</protein>
<keyword evidence="1" id="KW-0812">Transmembrane</keyword>
<keyword evidence="1" id="KW-0472">Membrane</keyword>